<protein>
    <recommendedName>
        <fullName evidence="1">KfrA N-terminal DNA-binding domain-containing protein</fullName>
    </recommendedName>
</protein>
<dbReference type="InterPro" id="IPR021104">
    <property type="entry name" value="KfrA_DNA-bd_N"/>
</dbReference>
<dbReference type="Pfam" id="PF11740">
    <property type="entry name" value="KfrA_N"/>
    <property type="match status" value="1"/>
</dbReference>
<evidence type="ECO:0000313" key="2">
    <source>
        <dbReference type="EMBL" id="MEE7490370.1"/>
    </source>
</evidence>
<keyword evidence="3" id="KW-1185">Reference proteome</keyword>
<reference evidence="2 3" key="1">
    <citation type="journal article" date="2012" name="Genet. Mol. Biol.">
        <title>Analysis of 16S rRNA and mxaF genes revealing insights into Methylobacterium niche-specific plant association.</title>
        <authorList>
            <person name="Dourado M.N."/>
            <person name="Andreote F.D."/>
            <person name="Dini-Andreote F."/>
            <person name="Conti R."/>
            <person name="Araujo J.M."/>
            <person name="Araujo W.L."/>
        </authorList>
    </citation>
    <scope>NUCLEOTIDE SEQUENCE [LARGE SCALE GENOMIC DNA]</scope>
    <source>
        <strain evidence="2 3">TC3-10</strain>
    </source>
</reference>
<accession>A0ABU7TM68</accession>
<evidence type="ECO:0000259" key="1">
    <source>
        <dbReference type="Pfam" id="PF11740"/>
    </source>
</evidence>
<gene>
    <name evidence="2" type="ORF">MOTC310_07680</name>
</gene>
<evidence type="ECO:0000313" key="3">
    <source>
        <dbReference type="Proteomes" id="UP001355206"/>
    </source>
</evidence>
<sequence length="369" mass="41130">MVAVNRVWQAADRIRARPAGKDGRKERVSVRSVRKELGKGSFSDIARELKMWRKREDYHPVIERENLPEAFQRRLAVLGGELLEMARVEAARATLAEFKESEGRRSAERDVLDEALDRVDYLEERVAALQAELDRRPAGSGGVRAAPAQEALATEAEREWKGSPFADMAQGISLAKRADAFWEQVRIAVEDLFRRRGPLAVHPLFKSLPDRLKQDGELAGFPLTEGWLRYHLLHLVEGGGLVLDGYRFGLAEPAPDTDDGVDADVSAADGAAAMGSRRFWRRYMQDIHDLLVEVGPMTVEGIIDGMGPGWVEASERYRKITVGRVRYKLRGRIVEGRPFVELPDGRFAAVPVEGHWDGLSAARTAEGNG</sequence>
<comment type="caution">
    <text evidence="2">The sequence shown here is derived from an EMBL/GenBank/DDBJ whole genome shotgun (WGS) entry which is preliminary data.</text>
</comment>
<proteinExistence type="predicted"/>
<dbReference type="Proteomes" id="UP001355206">
    <property type="component" value="Unassembled WGS sequence"/>
</dbReference>
<feature type="domain" description="KfrA N-terminal DNA-binding" evidence="1">
    <location>
        <begin position="6"/>
        <end position="131"/>
    </location>
</feature>
<name>A0ABU7TM68_9HYPH</name>
<dbReference type="EMBL" id="MLCA01000001">
    <property type="protein sequence ID" value="MEE7490370.1"/>
    <property type="molecule type" value="Genomic_DNA"/>
</dbReference>
<organism evidence="2 3">
    <name type="scientific">Methylobacterium oryzae</name>
    <dbReference type="NCBI Taxonomy" id="334852"/>
    <lineage>
        <taxon>Bacteria</taxon>
        <taxon>Pseudomonadati</taxon>
        <taxon>Pseudomonadota</taxon>
        <taxon>Alphaproteobacteria</taxon>
        <taxon>Hyphomicrobiales</taxon>
        <taxon>Methylobacteriaceae</taxon>
        <taxon>Methylobacterium</taxon>
    </lineage>
</organism>